<reference evidence="2" key="2">
    <citation type="submission" date="2013-12" db="EMBL/GenBank/DDBJ databases">
        <authorList>
            <person name="Yu Y."/>
            <person name="Lee S."/>
            <person name="de Baynast K."/>
            <person name="Wissotski M."/>
            <person name="Liu L."/>
            <person name="Talag J."/>
            <person name="Goicoechea J."/>
            <person name="Angelova A."/>
            <person name="Jetty R."/>
            <person name="Kudrna D."/>
            <person name="Golser W."/>
            <person name="Rivera L."/>
            <person name="Zhang J."/>
            <person name="Wing R."/>
        </authorList>
    </citation>
    <scope>NUCLEOTIDE SEQUENCE</scope>
</reference>
<organism evidence="1 2">
    <name type="scientific">Leersia perrieri</name>
    <dbReference type="NCBI Taxonomy" id="77586"/>
    <lineage>
        <taxon>Eukaryota</taxon>
        <taxon>Viridiplantae</taxon>
        <taxon>Streptophyta</taxon>
        <taxon>Embryophyta</taxon>
        <taxon>Tracheophyta</taxon>
        <taxon>Spermatophyta</taxon>
        <taxon>Magnoliopsida</taxon>
        <taxon>Liliopsida</taxon>
        <taxon>Poales</taxon>
        <taxon>Poaceae</taxon>
        <taxon>BOP clade</taxon>
        <taxon>Oryzoideae</taxon>
        <taxon>Oryzeae</taxon>
        <taxon>Oryzinae</taxon>
        <taxon>Leersia</taxon>
    </lineage>
</organism>
<accession>A0A0D9W3E1</accession>
<reference evidence="1 2" key="1">
    <citation type="submission" date="2012-08" db="EMBL/GenBank/DDBJ databases">
        <title>Oryza genome evolution.</title>
        <authorList>
            <person name="Wing R.A."/>
        </authorList>
    </citation>
    <scope>NUCLEOTIDE SEQUENCE</scope>
</reference>
<evidence type="ECO:0000313" key="2">
    <source>
        <dbReference type="Proteomes" id="UP000032180"/>
    </source>
</evidence>
<sequence length="85" mass="9560">MLCTVGPELQVVNKSEAASSLVENGTVFLTPDQRQDASSKLLTRGRLLSQVPQYLYQNSDVGGKTYIYMYQQFAQLNLPIPFIFK</sequence>
<proteinExistence type="predicted"/>
<dbReference type="AlphaFoldDB" id="A0A0D9W3E1"/>
<reference evidence="1" key="3">
    <citation type="submission" date="2015-04" db="UniProtKB">
        <authorList>
            <consortium name="EnsemblPlants"/>
        </authorList>
    </citation>
    <scope>IDENTIFICATION</scope>
</reference>
<dbReference type="HOGENOM" id="CLU_2515920_0_0_1"/>
<dbReference type="Gramene" id="LPERR04G04830.1">
    <property type="protein sequence ID" value="LPERR04G04830.1"/>
    <property type="gene ID" value="LPERR04G04830"/>
</dbReference>
<keyword evidence="2" id="KW-1185">Reference proteome</keyword>
<dbReference type="STRING" id="77586.A0A0D9W3E1"/>
<evidence type="ECO:0000313" key="1">
    <source>
        <dbReference type="EnsemblPlants" id="LPERR04G04830.1"/>
    </source>
</evidence>
<protein>
    <submittedName>
        <fullName evidence="1">Uncharacterized protein</fullName>
    </submittedName>
</protein>
<dbReference type="EnsemblPlants" id="LPERR04G04830.1">
    <property type="protein sequence ID" value="LPERR04G04830.1"/>
    <property type="gene ID" value="LPERR04G04830"/>
</dbReference>
<dbReference type="Proteomes" id="UP000032180">
    <property type="component" value="Chromosome 4"/>
</dbReference>
<name>A0A0D9W3E1_9ORYZ</name>